<proteinExistence type="predicted"/>
<dbReference type="Proteomes" id="UP001149090">
    <property type="component" value="Unassembled WGS sequence"/>
</dbReference>
<organism evidence="2 3">
    <name type="scientific">Anaeramoeba ignava</name>
    <name type="common">Anaerobic marine amoeba</name>
    <dbReference type="NCBI Taxonomy" id="1746090"/>
    <lineage>
        <taxon>Eukaryota</taxon>
        <taxon>Metamonada</taxon>
        <taxon>Anaeramoebidae</taxon>
        <taxon>Anaeramoeba</taxon>
    </lineage>
</organism>
<comment type="caution">
    <text evidence="2">The sequence shown here is derived from an EMBL/GenBank/DDBJ whole genome shotgun (WGS) entry which is preliminary data.</text>
</comment>
<sequence>MTSSVTVAQATTIIYGIIIGIYGFIVSLVHKTTKAGLVMSVIGISVFIIVLTILLIKFRGGVFILSMVLLLLFVGSLLLSVLQKLKFKVLQNQVFSYYFFFFKIAKDKNNF</sequence>
<keyword evidence="1" id="KW-0472">Membrane</keyword>
<evidence type="ECO:0000256" key="1">
    <source>
        <dbReference type="SAM" id="Phobius"/>
    </source>
</evidence>
<evidence type="ECO:0000313" key="3">
    <source>
        <dbReference type="Proteomes" id="UP001149090"/>
    </source>
</evidence>
<protein>
    <submittedName>
        <fullName evidence="2">Uncharacterized protein</fullName>
    </submittedName>
</protein>
<reference evidence="2" key="1">
    <citation type="submission" date="2022-10" db="EMBL/GenBank/DDBJ databases">
        <title>Novel sulphate-reducing endosymbionts in the free-living metamonad Anaeramoeba.</title>
        <authorList>
            <person name="Jerlstrom-Hultqvist J."/>
            <person name="Cepicka I."/>
            <person name="Gallot-Lavallee L."/>
            <person name="Salas-Leiva D."/>
            <person name="Curtis B.A."/>
            <person name="Zahonova K."/>
            <person name="Pipaliya S."/>
            <person name="Dacks J."/>
            <person name="Roger A.J."/>
        </authorList>
    </citation>
    <scope>NUCLEOTIDE SEQUENCE</scope>
    <source>
        <strain evidence="2">BMAN</strain>
    </source>
</reference>
<gene>
    <name evidence="2" type="ORF">M0811_06443</name>
</gene>
<name>A0A9Q0LP75_ANAIG</name>
<keyword evidence="1" id="KW-0812">Transmembrane</keyword>
<dbReference type="EMBL" id="JAPDFW010000061">
    <property type="protein sequence ID" value="KAJ5076443.1"/>
    <property type="molecule type" value="Genomic_DNA"/>
</dbReference>
<feature type="transmembrane region" description="Helical" evidence="1">
    <location>
        <begin position="12"/>
        <end position="29"/>
    </location>
</feature>
<accession>A0A9Q0LP75</accession>
<keyword evidence="3" id="KW-1185">Reference proteome</keyword>
<dbReference type="AlphaFoldDB" id="A0A9Q0LP75"/>
<keyword evidence="1" id="KW-1133">Transmembrane helix</keyword>
<feature type="transmembrane region" description="Helical" evidence="1">
    <location>
        <begin position="36"/>
        <end position="56"/>
    </location>
</feature>
<feature type="transmembrane region" description="Helical" evidence="1">
    <location>
        <begin position="62"/>
        <end position="82"/>
    </location>
</feature>
<evidence type="ECO:0000313" key="2">
    <source>
        <dbReference type="EMBL" id="KAJ5076443.1"/>
    </source>
</evidence>